<dbReference type="OrthoDB" id="9805787at2"/>
<evidence type="ECO:0000256" key="10">
    <source>
        <dbReference type="PIRSR" id="PIRSR000106-2"/>
    </source>
</evidence>
<dbReference type="InterPro" id="IPR012301">
    <property type="entry name" value="Malic_N_dom"/>
</dbReference>
<dbReference type="InterPro" id="IPR012302">
    <property type="entry name" value="Malic_NAD-bd"/>
</dbReference>
<protein>
    <recommendedName>
        <fullName evidence="6">NADP-dependent malic enzyme</fullName>
        <ecNumber evidence="5">1.1.1.40</ecNumber>
    </recommendedName>
</protein>
<evidence type="ECO:0000256" key="11">
    <source>
        <dbReference type="PIRSR" id="PIRSR000106-3"/>
    </source>
</evidence>
<evidence type="ECO:0000259" key="13">
    <source>
        <dbReference type="SMART" id="SM01274"/>
    </source>
</evidence>
<feature type="binding site" evidence="10">
    <location>
        <position position="286"/>
    </location>
    <ligand>
        <name>(S)-malate</name>
        <dbReference type="ChEBI" id="CHEBI:15589"/>
    </ligand>
</feature>
<dbReference type="RefSeq" id="WP_035233294.1">
    <property type="nucleotide sequence ID" value="NZ_ARXV01000009.1"/>
</dbReference>
<feature type="domain" description="Malic enzyme NAD-binding" evidence="12">
    <location>
        <begin position="163"/>
        <end position="399"/>
    </location>
</feature>
<feature type="active site" description="Proton acceptor" evidence="9">
    <location>
        <position position="94"/>
    </location>
</feature>
<evidence type="ECO:0000256" key="3">
    <source>
        <dbReference type="ARBA" id="ARBA00022723"/>
    </source>
</evidence>
<keyword evidence="4" id="KW-0560">Oxidoreductase</keyword>
<dbReference type="PANTHER" id="PTHR43237">
    <property type="entry name" value="NADP-DEPENDENT MALIC ENZYME"/>
    <property type="match status" value="1"/>
</dbReference>
<keyword evidence="3 11" id="KW-0479">Metal-binding</keyword>
<evidence type="ECO:0000256" key="7">
    <source>
        <dbReference type="ARBA" id="ARBA00050924"/>
    </source>
</evidence>
<dbReference type="Gene3D" id="3.40.50.720">
    <property type="entry name" value="NAD(P)-binding Rossmann-like Domain"/>
    <property type="match status" value="1"/>
</dbReference>
<evidence type="ECO:0000256" key="9">
    <source>
        <dbReference type="PIRSR" id="PIRSR000106-1"/>
    </source>
</evidence>
<evidence type="ECO:0000256" key="1">
    <source>
        <dbReference type="ARBA" id="ARBA00001936"/>
    </source>
</evidence>
<dbReference type="Pfam" id="PF00390">
    <property type="entry name" value="malic"/>
    <property type="match status" value="1"/>
</dbReference>
<reference evidence="14 15" key="1">
    <citation type="submission" date="2012-09" db="EMBL/GenBank/DDBJ databases">
        <title>Genome Sequence of alkane-degrading Bacterium Alcanivorax sp. 19-m-6.</title>
        <authorList>
            <person name="Lai Q."/>
            <person name="Shao Z."/>
        </authorList>
    </citation>
    <scope>NUCLEOTIDE SEQUENCE [LARGE SCALE GENOMIC DNA]</scope>
    <source>
        <strain evidence="14 15">19-m-6</strain>
    </source>
</reference>
<dbReference type="AlphaFoldDB" id="A0A095SIC2"/>
<dbReference type="STRING" id="1177154.Y5S_02387"/>
<feature type="binding site" evidence="11">
    <location>
        <position position="162"/>
    </location>
    <ligand>
        <name>a divalent metal cation</name>
        <dbReference type="ChEBI" id="CHEBI:60240"/>
    </ligand>
</feature>
<dbReference type="Gene3D" id="3.40.50.10380">
    <property type="entry name" value="Malic enzyme, N-terminal domain"/>
    <property type="match status" value="1"/>
</dbReference>
<name>A0A095SIC2_9GAMM</name>
<feature type="domain" description="Malic enzyme N-terminal" evidence="13">
    <location>
        <begin position="18"/>
        <end position="151"/>
    </location>
</feature>
<dbReference type="SUPFAM" id="SSF51735">
    <property type="entry name" value="NAD(P)-binding Rossmann-fold domains"/>
    <property type="match status" value="1"/>
</dbReference>
<organism evidence="14 15">
    <name type="scientific">Alcanivorax nanhaiticus</name>
    <dbReference type="NCBI Taxonomy" id="1177154"/>
    <lineage>
        <taxon>Bacteria</taxon>
        <taxon>Pseudomonadati</taxon>
        <taxon>Pseudomonadota</taxon>
        <taxon>Gammaproteobacteria</taxon>
        <taxon>Oceanospirillales</taxon>
        <taxon>Alcanivoracaceae</taxon>
        <taxon>Alcanivorax</taxon>
    </lineage>
</organism>
<comment type="caution">
    <text evidence="14">The sequence shown here is derived from an EMBL/GenBank/DDBJ whole genome shotgun (WGS) entry which is preliminary data.</text>
</comment>
<dbReference type="Pfam" id="PF03949">
    <property type="entry name" value="Malic_M"/>
    <property type="match status" value="1"/>
</dbReference>
<evidence type="ECO:0000313" key="15">
    <source>
        <dbReference type="Proteomes" id="UP000029444"/>
    </source>
</evidence>
<dbReference type="InterPro" id="IPR037062">
    <property type="entry name" value="Malic_N_dom_sf"/>
</dbReference>
<dbReference type="eggNOG" id="COG0281">
    <property type="taxonomic scope" value="Bacteria"/>
</dbReference>
<dbReference type="GO" id="GO:0004473">
    <property type="term" value="F:malate dehydrogenase (decarboxylating) (NADP+) activity"/>
    <property type="evidence" value="ECO:0007669"/>
    <property type="project" value="UniProtKB-EC"/>
</dbReference>
<dbReference type="Proteomes" id="UP000029444">
    <property type="component" value="Unassembled WGS sequence"/>
</dbReference>
<dbReference type="InterPro" id="IPR045213">
    <property type="entry name" value="Malic_NAD-bd_bact_type"/>
</dbReference>
<comment type="catalytic activity">
    <reaction evidence="7">
        <text>(S)-malate + NADP(+) = pyruvate + CO2 + NADPH</text>
        <dbReference type="Rhea" id="RHEA:18253"/>
        <dbReference type="ChEBI" id="CHEBI:15361"/>
        <dbReference type="ChEBI" id="CHEBI:15589"/>
        <dbReference type="ChEBI" id="CHEBI:16526"/>
        <dbReference type="ChEBI" id="CHEBI:57783"/>
        <dbReference type="ChEBI" id="CHEBI:58349"/>
        <dbReference type="EC" id="1.1.1.40"/>
    </reaction>
</comment>
<dbReference type="SMART" id="SM00919">
    <property type="entry name" value="Malic_M"/>
    <property type="match status" value="1"/>
</dbReference>
<dbReference type="GO" id="GO:0051287">
    <property type="term" value="F:NAD binding"/>
    <property type="evidence" value="ECO:0007669"/>
    <property type="project" value="InterPro"/>
</dbReference>
<gene>
    <name evidence="14" type="ORF">Y5S_02387</name>
</gene>
<feature type="active site" description="Proton donor" evidence="9">
    <location>
        <position position="39"/>
    </location>
</feature>
<dbReference type="SUPFAM" id="SSF53223">
    <property type="entry name" value="Aminoacid dehydrogenase-like, N-terminal domain"/>
    <property type="match status" value="1"/>
</dbReference>
<dbReference type="PATRIC" id="fig|1177154.3.peg.2421"/>
<evidence type="ECO:0000259" key="12">
    <source>
        <dbReference type="SMART" id="SM00919"/>
    </source>
</evidence>
<dbReference type="EC" id="1.1.1.40" evidence="5"/>
<evidence type="ECO:0000256" key="2">
    <source>
        <dbReference type="ARBA" id="ARBA00008785"/>
    </source>
</evidence>
<evidence type="ECO:0000256" key="6">
    <source>
        <dbReference type="ARBA" id="ARBA00040273"/>
    </source>
</evidence>
<dbReference type="GO" id="GO:0046872">
    <property type="term" value="F:metal ion binding"/>
    <property type="evidence" value="ECO:0007669"/>
    <property type="project" value="UniProtKB-KW"/>
</dbReference>
<sequence length="424" mass="45667">MSEDLKTAALEYHAKPRPGKISVEVTKPAATSRDLSLAYSPGVAEPVREIAREPELAYRFTSKGNLVAVISDGTAILGLGNLGALASKPVMEGKGILFKLFAGIDVFDIEVDAEDSQAFIDTVVRIHRTFGGINLEDIRAPECFEIERILKELCDVPVFHDDQHGTAIVVGAGLINALEIQKKRIEDIKVVCVGAGAAGVASVRLLIEMGARKENILVLDRKGVIHSRRDDLNQYKAALANDTPKRTLDDAIDGADVFIGVSGPDTLTPEMVKKMADKPIIFALANPDPEIRPEVAKAARADAIVATGRSDFPNQVNNVLCFPYMFRGALDVRSTSITEEMKIAAVHAIAELVRTAPPQEVLDAYGGEPLTFGPDYIIPKPNDPRLLGKVSAAVAKAAVDCGVARKGYPSHYPLNSLDEIFPEL</sequence>
<dbReference type="InterPro" id="IPR001891">
    <property type="entry name" value="Malic_OxRdtase"/>
</dbReference>
<dbReference type="EMBL" id="ARXV01000009">
    <property type="protein sequence ID" value="KGD64332.1"/>
    <property type="molecule type" value="Genomic_DNA"/>
</dbReference>
<comment type="similarity">
    <text evidence="2">Belongs to the malic enzymes family.</text>
</comment>
<evidence type="ECO:0000256" key="5">
    <source>
        <dbReference type="ARBA" id="ARBA00038964"/>
    </source>
</evidence>
<feature type="binding site" evidence="10">
    <location>
        <position position="317"/>
    </location>
    <ligand>
        <name>(S)-malate</name>
        <dbReference type="ChEBI" id="CHEBI:15589"/>
    </ligand>
</feature>
<dbReference type="CDD" id="cd05311">
    <property type="entry name" value="NAD_bind_2_malic_enz"/>
    <property type="match status" value="1"/>
</dbReference>
<proteinExistence type="inferred from homology"/>
<dbReference type="InterPro" id="IPR036291">
    <property type="entry name" value="NAD(P)-bd_dom_sf"/>
</dbReference>
<dbReference type="SMART" id="SM01274">
    <property type="entry name" value="malic"/>
    <property type="match status" value="1"/>
</dbReference>
<comment type="cofactor">
    <cofactor evidence="11">
        <name>Mg(2+)</name>
        <dbReference type="ChEBI" id="CHEBI:18420"/>
    </cofactor>
    <cofactor evidence="11">
        <name>Mn(2+)</name>
        <dbReference type="ChEBI" id="CHEBI:29035"/>
    </cofactor>
    <text evidence="11">Divalent metal cations. Prefers magnesium or manganese.</text>
</comment>
<dbReference type="FunFam" id="3.40.50.720:FF:000095">
    <property type="entry name" value="NADP-dependent malic enzyme"/>
    <property type="match status" value="1"/>
</dbReference>
<keyword evidence="15" id="KW-1185">Reference proteome</keyword>
<feature type="binding site" evidence="11">
    <location>
        <position position="137"/>
    </location>
    <ligand>
        <name>a divalent metal cation</name>
        <dbReference type="ChEBI" id="CHEBI:60240"/>
    </ligand>
</feature>
<dbReference type="PANTHER" id="PTHR43237:SF4">
    <property type="entry name" value="NADP-DEPENDENT MALIC ENZYME"/>
    <property type="match status" value="1"/>
</dbReference>
<dbReference type="InterPro" id="IPR046346">
    <property type="entry name" value="Aminoacid_DH-like_N_sf"/>
</dbReference>
<feature type="binding site" evidence="11">
    <location>
        <position position="136"/>
    </location>
    <ligand>
        <name>a divalent metal cation</name>
        <dbReference type="ChEBI" id="CHEBI:60240"/>
    </ligand>
</feature>
<comment type="cofactor">
    <cofactor evidence="1">
        <name>Mn(2+)</name>
        <dbReference type="ChEBI" id="CHEBI:29035"/>
    </cofactor>
</comment>
<dbReference type="FunFam" id="3.40.50.10380:FF:000003">
    <property type="entry name" value="NADP-dependent malic enzyme"/>
    <property type="match status" value="1"/>
</dbReference>
<evidence type="ECO:0000313" key="14">
    <source>
        <dbReference type="EMBL" id="KGD64332.1"/>
    </source>
</evidence>
<dbReference type="InterPro" id="IPR051674">
    <property type="entry name" value="Malate_Decarboxylase"/>
</dbReference>
<evidence type="ECO:0000256" key="4">
    <source>
        <dbReference type="ARBA" id="ARBA00023002"/>
    </source>
</evidence>
<dbReference type="PIRSF" id="PIRSF000106">
    <property type="entry name" value="ME"/>
    <property type="match status" value="1"/>
</dbReference>
<comment type="catalytic activity">
    <reaction evidence="8">
        <text>oxaloacetate + H(+) = pyruvate + CO2</text>
        <dbReference type="Rhea" id="RHEA:15641"/>
        <dbReference type="ChEBI" id="CHEBI:15361"/>
        <dbReference type="ChEBI" id="CHEBI:15378"/>
        <dbReference type="ChEBI" id="CHEBI:16452"/>
        <dbReference type="ChEBI" id="CHEBI:16526"/>
        <dbReference type="EC" id="1.1.1.40"/>
    </reaction>
</comment>
<evidence type="ECO:0000256" key="8">
    <source>
        <dbReference type="ARBA" id="ARBA00051384"/>
    </source>
</evidence>
<accession>A0A095SIC2</accession>